<evidence type="ECO:0000313" key="2">
    <source>
        <dbReference type="EMBL" id="EQB00409.1"/>
    </source>
</evidence>
<evidence type="ECO:0000313" key="3">
    <source>
        <dbReference type="Proteomes" id="UP000015525"/>
    </source>
</evidence>
<keyword evidence="3" id="KW-1185">Reference proteome</keyword>
<comment type="caution">
    <text evidence="2">The sequence shown here is derived from an EMBL/GenBank/DDBJ whole genome shotgun (WGS) entry which is preliminary data.</text>
</comment>
<protein>
    <recommendedName>
        <fullName evidence="1">Right handed beta helix domain-containing protein</fullName>
    </recommendedName>
</protein>
<dbReference type="PATRIC" id="fig|1329909.3.peg.3498"/>
<proteinExistence type="predicted"/>
<dbReference type="InterPro" id="IPR012334">
    <property type="entry name" value="Pectin_lyas_fold"/>
</dbReference>
<dbReference type="Gene3D" id="2.160.20.10">
    <property type="entry name" value="Single-stranded right-handed beta-helix, Pectin lyase-like"/>
    <property type="match status" value="1"/>
</dbReference>
<name>T0HS91_9SPHN</name>
<reference evidence="2 3" key="1">
    <citation type="journal article" date="2013" name="Genome Announc.">
        <title>Draft Genome Sequence of Sphingobium quisquiliarum Strain P25T, a Novel Hexachlorocyclohexane (HCH)-Degrading Bacterium Isolated from an HCH Dumpsite.</title>
        <authorList>
            <person name="Kumar Singh A."/>
            <person name="Sangwan N."/>
            <person name="Sharma A."/>
            <person name="Gupta V."/>
            <person name="Khurana J.P."/>
            <person name="Lal R."/>
        </authorList>
    </citation>
    <scope>NUCLEOTIDE SEQUENCE [LARGE SCALE GENOMIC DNA]</scope>
    <source>
        <strain evidence="2 3">P25</strain>
    </source>
</reference>
<organism evidence="2 3">
    <name type="scientific">Sphingobium quisquiliarum P25</name>
    <dbReference type="NCBI Taxonomy" id="1329909"/>
    <lineage>
        <taxon>Bacteria</taxon>
        <taxon>Pseudomonadati</taxon>
        <taxon>Pseudomonadota</taxon>
        <taxon>Alphaproteobacteria</taxon>
        <taxon>Sphingomonadales</taxon>
        <taxon>Sphingomonadaceae</taxon>
        <taxon>Sphingobium</taxon>
    </lineage>
</organism>
<feature type="domain" description="Right handed beta helix" evidence="1">
    <location>
        <begin position="170"/>
        <end position="317"/>
    </location>
</feature>
<dbReference type="InterPro" id="IPR039448">
    <property type="entry name" value="Beta_helix"/>
</dbReference>
<dbReference type="Proteomes" id="UP000015525">
    <property type="component" value="Unassembled WGS sequence"/>
</dbReference>
<dbReference type="Pfam" id="PF13229">
    <property type="entry name" value="Beta_helix"/>
    <property type="match status" value="1"/>
</dbReference>
<gene>
    <name evidence="2" type="ORF">L288_18185</name>
</gene>
<dbReference type="AlphaFoldDB" id="T0HS91"/>
<dbReference type="SUPFAM" id="SSF51126">
    <property type="entry name" value="Pectin lyase-like"/>
    <property type="match status" value="1"/>
</dbReference>
<dbReference type="InterPro" id="IPR011050">
    <property type="entry name" value="Pectin_lyase_fold/virulence"/>
</dbReference>
<evidence type="ECO:0000259" key="1">
    <source>
        <dbReference type="Pfam" id="PF13229"/>
    </source>
</evidence>
<accession>T0HS91</accession>
<sequence>MVRNTTKDATPALSKCIEKMAGKESLKLRAGVYRLLTPLVIDRTVTIETVPAMSGAACSKDTGANCAVLAIGRMPPQPTAGIMPVEITAPNVRLRSIAIMGAGQKDVAWQRRICLDQHARPLGGAMRVRADGFEITNVLLKDASCYTALEVVKGVKGVTIKENVIGPNGNHKIQDMWADGVTIHDAAKIVVENNLFRDNTDVQLIFGGCVGCRIARNRFIHSSDLAHGSFAELMLHAWPDTSGNFADSVTSDNSIDCGVGRRCGYGIMIGGEPWYPSKASGGTVIGNRIANALLAINIDKLTGPMDIRDNIVSGSGGTANSDCGLRDWPSVNISTHSQMFIVKKPKEYASLDTGKCLLNR</sequence>
<dbReference type="EMBL" id="ATHO01000158">
    <property type="protein sequence ID" value="EQB00409.1"/>
    <property type="molecule type" value="Genomic_DNA"/>
</dbReference>